<evidence type="ECO:0000256" key="6">
    <source>
        <dbReference type="PROSITE-ProRule" id="PRU00192"/>
    </source>
</evidence>
<dbReference type="Gene3D" id="2.30.30.40">
    <property type="entry name" value="SH3 Domains"/>
    <property type="match status" value="1"/>
</dbReference>
<dbReference type="Pfam" id="PF00018">
    <property type="entry name" value="SH3_1"/>
    <property type="match status" value="1"/>
</dbReference>
<dbReference type="Pfam" id="PF23554">
    <property type="entry name" value="TPR_DOCK"/>
    <property type="match status" value="1"/>
</dbReference>
<evidence type="ECO:0000259" key="8">
    <source>
        <dbReference type="PROSITE" id="PS50002"/>
    </source>
</evidence>
<dbReference type="InterPro" id="IPR046769">
    <property type="entry name" value="DOCKER_Lobe_A"/>
</dbReference>
<dbReference type="GO" id="GO:0005737">
    <property type="term" value="C:cytoplasm"/>
    <property type="evidence" value="ECO:0007669"/>
    <property type="project" value="UniProtKB-SubCell"/>
</dbReference>
<keyword evidence="2 6" id="KW-0728">SH3 domain</keyword>
<dbReference type="SMART" id="SM00326">
    <property type="entry name" value="SH3"/>
    <property type="match status" value="1"/>
</dbReference>
<dbReference type="InterPro" id="IPR016024">
    <property type="entry name" value="ARM-type_fold"/>
</dbReference>
<evidence type="ECO:0000313" key="11">
    <source>
        <dbReference type="EMBL" id="RZC39417.1"/>
    </source>
</evidence>
<dbReference type="GO" id="GO:0031267">
    <property type="term" value="F:small GTPase binding"/>
    <property type="evidence" value="ECO:0007669"/>
    <property type="project" value="TreeGrafter"/>
</dbReference>
<proteinExistence type="inferred from homology"/>
<evidence type="ECO:0000256" key="4">
    <source>
        <dbReference type="ARBA" id="ARBA00022553"/>
    </source>
</evidence>
<dbReference type="PROSITE" id="PS51651">
    <property type="entry name" value="DOCKER"/>
    <property type="match status" value="1"/>
</dbReference>
<evidence type="ECO:0000259" key="10">
    <source>
        <dbReference type="PROSITE" id="PS51651"/>
    </source>
</evidence>
<dbReference type="InterPro" id="IPR056372">
    <property type="entry name" value="TPR_DOCK"/>
</dbReference>
<dbReference type="Pfam" id="PF16172">
    <property type="entry name" value="DOCK_N"/>
    <property type="match status" value="1"/>
</dbReference>
<dbReference type="PROSITE" id="PS51650">
    <property type="entry name" value="C2_DOCK"/>
    <property type="match status" value="1"/>
</dbReference>
<sequence>MNLWEAVPDDLSYGIAIYNFAADTDFKLELTVGDSLHLLEQEESWYYGYLIGDRHKRGIFPKSYVHVKPCKVDFSGPTPTFNFKEPSIAQEITSVLREWGTHWKTLYVNRNKDFEQIKSQIYDLITHRSKIVSGTLPVDELKRVTKQATEEIDMGNKTLGLDLIVRNKNGDLIDPEKTSTLQLYYQHKIATERMSRHCKNETKDNQPKTAIQQYSNIFIVAVKNFTCKMTEDAELLMTLYDGKEYKSITENYIVRWSKDGLMCDLDQMYNLRVMFTDLGKRDLEREKIYLVCYVVRVGAMDIKEIDHRRSSVSVANKKVTNDGMRRPFGVAAMEITSYMNGSRESDLEQEFAVPFINCEKDNLEQTLKKIMNKDFAKTEHKNQALFVGMKLLRGDLKQVREENPHLVLGNLSIARKMGFPEVILPGDVRNDLYLTLIKGEFSKGNKTCDKNVEVVVKVCNEKGEAIPGVIGLGAGIAPLDEYKSVIYYHEDKPHWYETFKVAIPIEEFKMSHLKFTFKHRSSNEAKDKSEKPFAMCYVRLMQENGTTLKDDRHNLVVYKIDHKKYDEKSLDYFKLPSTIADSKDNGVKPQVAGLTMSNKDSFVISSNICSTKLTQNVDLLGLLNWQTDKDNLESCLKALIQVDGEEVVKFLQDILDSLFNILMVNSESDTYDTLVFNCLLHIISLVSNDWKYQHFEPVLDLYIKESFSATLAHKKLISVLKSIISRSNFKAPDSKEDLIFRTMKSLQYVIRFVSKSRILMGLYPAYPMEDDFENNLRELLYDITSMMSSTSDSILREQGACLKYLPSTIPDILMVFDGKELSIILCDIIKHIPVGRLTKQKMMTINEIVHSKLFLYPECRKIMLPVFMKQVRTLFEVHEEVELCIKILSDVLELLFHKDVGPTYDDIMEIIMTILRTVIQTHINMNREDPHSGNLVAIMIDIFRQMSERHYNAYVVHFKTRFDILDFLMEILLVFKGLVNESVFPRDWCDMIMLQNSVILKALRFFSHTIRDSFFEKFEHQAWSNFFHCAIAFMTQPALQLETFSFNKRMKIVRIYKDMRRETGFEIRSMWFNLGQYKVQFVPSLVESILEMTLIPEPELRKATIPIFFDMMQCEFYSSRFEIESFGDTKRDSSHIKGNFNDFENEMIAKLDILVEGGKGDGDYKDLFYDIMMDHCSQHTTMKDTGIKFVKTVTRLMERLLEYRCIITDENKENRMSCTVSLLDFYAEINRKEMYIRYLNKLYDLHLECDNYTEAAYTIELHAKLLNWSDDDLPQLLKSTRYSKAQTHRQLKEALYYNIIENYSKGKMWECAIKKCQELAGQFEMETFDYDRLSELHLRMASFYDDIMKKGRAKPEYFRVGYFGKGFPQFLQNKVFVYRGKEYERLADFNGRILNEFPKAELLNKLTPPGEEITESDKQCILFQRIDGKRTN</sequence>
<evidence type="ECO:0000256" key="7">
    <source>
        <dbReference type="PROSITE-ProRule" id="PRU00983"/>
    </source>
</evidence>
<dbReference type="GO" id="GO:0005886">
    <property type="term" value="C:plasma membrane"/>
    <property type="evidence" value="ECO:0007669"/>
    <property type="project" value="TreeGrafter"/>
</dbReference>
<evidence type="ECO:0000256" key="2">
    <source>
        <dbReference type="ARBA" id="ARBA00022443"/>
    </source>
</evidence>
<comment type="caution">
    <text evidence="11">The sequence shown here is derived from an EMBL/GenBank/DDBJ whole genome shotgun (WGS) entry which is preliminary data.</text>
</comment>
<dbReference type="InterPro" id="IPR026791">
    <property type="entry name" value="DOCK"/>
</dbReference>
<dbReference type="InterPro" id="IPR027007">
    <property type="entry name" value="C2_DOCK-type_domain"/>
</dbReference>
<keyword evidence="12" id="KW-1185">Reference proteome</keyword>
<dbReference type="InterPro" id="IPR036028">
    <property type="entry name" value="SH3-like_dom_sf"/>
</dbReference>
<evidence type="ECO:0000259" key="9">
    <source>
        <dbReference type="PROSITE" id="PS51650"/>
    </source>
</evidence>
<dbReference type="OrthoDB" id="18896at2759"/>
<dbReference type="Gene3D" id="1.20.1270.350">
    <property type="entry name" value="Dedicator of cytokinesis N-terminal subdomain"/>
    <property type="match status" value="1"/>
</dbReference>
<comment type="subcellular location">
    <subcellularLocation>
        <location evidence="1">Cytoplasm</location>
    </subcellularLocation>
</comment>
<reference evidence="11 12" key="1">
    <citation type="submission" date="2017-03" db="EMBL/GenBank/DDBJ databases">
        <title>Genome of the blue death feigning beetle - Asbolus verrucosus.</title>
        <authorList>
            <person name="Rider S.D."/>
        </authorList>
    </citation>
    <scope>NUCLEOTIDE SEQUENCE [LARGE SCALE GENOMIC DNA]</scope>
    <source>
        <strain evidence="11">Butters</strain>
        <tissue evidence="11">Head and leg muscle</tissue>
    </source>
</reference>
<keyword evidence="5" id="KW-0344">Guanine-nucleotide releasing factor</keyword>
<dbReference type="Pfam" id="PF14429">
    <property type="entry name" value="DOCK-C2"/>
    <property type="match status" value="1"/>
</dbReference>
<accession>A0A482W415</accession>
<dbReference type="PANTHER" id="PTHR45653">
    <property type="entry name" value="DEDICATOR OF CYTOKINESIS"/>
    <property type="match status" value="1"/>
</dbReference>
<dbReference type="InterPro" id="IPR042455">
    <property type="entry name" value="DOCK_N_sub1"/>
</dbReference>
<dbReference type="GO" id="GO:0005085">
    <property type="term" value="F:guanyl-nucleotide exchange factor activity"/>
    <property type="evidence" value="ECO:0007669"/>
    <property type="project" value="UniProtKB-KW"/>
</dbReference>
<dbReference type="Pfam" id="PF06920">
    <property type="entry name" value="DHR-2_Lobe_A"/>
    <property type="match status" value="1"/>
</dbReference>
<evidence type="ECO:0000256" key="3">
    <source>
        <dbReference type="ARBA" id="ARBA00022490"/>
    </source>
</evidence>
<dbReference type="EMBL" id="QDEB01034716">
    <property type="protein sequence ID" value="RZC39417.1"/>
    <property type="molecule type" value="Genomic_DNA"/>
</dbReference>
<dbReference type="GO" id="GO:0016477">
    <property type="term" value="P:cell migration"/>
    <property type="evidence" value="ECO:0007669"/>
    <property type="project" value="TreeGrafter"/>
</dbReference>
<evidence type="ECO:0000256" key="5">
    <source>
        <dbReference type="ARBA" id="ARBA00022658"/>
    </source>
</evidence>
<feature type="domain" description="C2 DOCK-type" evidence="9">
    <location>
        <begin position="429"/>
        <end position="609"/>
    </location>
</feature>
<dbReference type="PROSITE" id="PS50002">
    <property type="entry name" value="SH3"/>
    <property type="match status" value="1"/>
</dbReference>
<dbReference type="InterPro" id="IPR001452">
    <property type="entry name" value="SH3_domain"/>
</dbReference>
<dbReference type="CDD" id="cd11872">
    <property type="entry name" value="SH3_DOCK_AB"/>
    <property type="match status" value="1"/>
</dbReference>
<dbReference type="SUPFAM" id="SSF48371">
    <property type="entry name" value="ARM repeat"/>
    <property type="match status" value="1"/>
</dbReference>
<keyword evidence="3" id="KW-0963">Cytoplasm</keyword>
<dbReference type="InterPro" id="IPR047026">
    <property type="entry name" value="DOCK1_C2"/>
</dbReference>
<dbReference type="GO" id="GO:0007520">
    <property type="term" value="P:myoblast fusion"/>
    <property type="evidence" value="ECO:0007669"/>
    <property type="project" value="TreeGrafter"/>
</dbReference>
<dbReference type="InterPro" id="IPR032376">
    <property type="entry name" value="DOCK_N"/>
</dbReference>
<dbReference type="Proteomes" id="UP000292052">
    <property type="component" value="Unassembled WGS sequence"/>
</dbReference>
<dbReference type="Gene3D" id="1.25.40.410">
    <property type="match status" value="1"/>
</dbReference>
<keyword evidence="4" id="KW-0597">Phosphoprotein</keyword>
<evidence type="ECO:0000256" key="1">
    <source>
        <dbReference type="ARBA" id="ARBA00004496"/>
    </source>
</evidence>
<dbReference type="InterPro" id="IPR027357">
    <property type="entry name" value="DOCKER_dom"/>
</dbReference>
<dbReference type="STRING" id="1661398.A0A482W415"/>
<dbReference type="PANTHER" id="PTHR45653:SF10">
    <property type="entry name" value="MYOBLAST CITY, ISOFORM B"/>
    <property type="match status" value="1"/>
</dbReference>
<dbReference type="InterPro" id="IPR043161">
    <property type="entry name" value="DOCK_C_lobe_A"/>
</dbReference>
<dbReference type="Gene3D" id="2.60.40.150">
    <property type="entry name" value="C2 domain"/>
    <property type="match status" value="1"/>
</dbReference>
<evidence type="ECO:0000313" key="12">
    <source>
        <dbReference type="Proteomes" id="UP000292052"/>
    </source>
</evidence>
<feature type="domain" description="DOCKER" evidence="10">
    <location>
        <begin position="1226"/>
        <end position="1432"/>
    </location>
</feature>
<dbReference type="GO" id="GO:0007264">
    <property type="term" value="P:small GTPase-mediated signal transduction"/>
    <property type="evidence" value="ECO:0007669"/>
    <property type="project" value="InterPro"/>
</dbReference>
<dbReference type="SUPFAM" id="SSF50044">
    <property type="entry name" value="SH3-domain"/>
    <property type="match status" value="1"/>
</dbReference>
<gene>
    <name evidence="11" type="ORF">BDFB_005827</name>
</gene>
<protein>
    <submittedName>
        <fullName evidence="11">Dedicator of cytokinesis protein 1</fullName>
    </submittedName>
</protein>
<feature type="domain" description="SH3" evidence="8">
    <location>
        <begin position="9"/>
        <end position="70"/>
    </location>
</feature>
<dbReference type="CDD" id="cd08694">
    <property type="entry name" value="C2_Dock-A"/>
    <property type="match status" value="1"/>
</dbReference>
<dbReference type="InterPro" id="IPR035892">
    <property type="entry name" value="C2_domain_sf"/>
</dbReference>
<comment type="similarity">
    <text evidence="7">Belongs to the DOCK family.</text>
</comment>
<name>A0A482W415_ASBVE</name>
<organism evidence="11 12">
    <name type="scientific">Asbolus verrucosus</name>
    <name type="common">Desert ironclad beetle</name>
    <dbReference type="NCBI Taxonomy" id="1661398"/>
    <lineage>
        <taxon>Eukaryota</taxon>
        <taxon>Metazoa</taxon>
        <taxon>Ecdysozoa</taxon>
        <taxon>Arthropoda</taxon>
        <taxon>Hexapoda</taxon>
        <taxon>Insecta</taxon>
        <taxon>Pterygota</taxon>
        <taxon>Neoptera</taxon>
        <taxon>Endopterygota</taxon>
        <taxon>Coleoptera</taxon>
        <taxon>Polyphaga</taxon>
        <taxon>Cucujiformia</taxon>
        <taxon>Tenebrionidae</taxon>
        <taxon>Pimeliinae</taxon>
        <taxon>Asbolus</taxon>
    </lineage>
</organism>